<protein>
    <submittedName>
        <fullName evidence="1">Uncharacterized protein</fullName>
    </submittedName>
</protein>
<evidence type="ECO:0000313" key="1">
    <source>
        <dbReference type="EMBL" id="MBX64806.1"/>
    </source>
</evidence>
<proteinExistence type="predicted"/>
<dbReference type="AlphaFoldDB" id="A0A2P2QCS3"/>
<name>A0A2P2QCS3_RHIMU</name>
<dbReference type="EMBL" id="GGEC01084322">
    <property type="protein sequence ID" value="MBX64806.1"/>
    <property type="molecule type" value="Transcribed_RNA"/>
</dbReference>
<accession>A0A2P2QCS3</accession>
<organism evidence="1">
    <name type="scientific">Rhizophora mucronata</name>
    <name type="common">Asiatic mangrove</name>
    <dbReference type="NCBI Taxonomy" id="61149"/>
    <lineage>
        <taxon>Eukaryota</taxon>
        <taxon>Viridiplantae</taxon>
        <taxon>Streptophyta</taxon>
        <taxon>Embryophyta</taxon>
        <taxon>Tracheophyta</taxon>
        <taxon>Spermatophyta</taxon>
        <taxon>Magnoliopsida</taxon>
        <taxon>eudicotyledons</taxon>
        <taxon>Gunneridae</taxon>
        <taxon>Pentapetalae</taxon>
        <taxon>rosids</taxon>
        <taxon>fabids</taxon>
        <taxon>Malpighiales</taxon>
        <taxon>Rhizophoraceae</taxon>
        <taxon>Rhizophora</taxon>
    </lineage>
</organism>
<reference evidence="1" key="1">
    <citation type="submission" date="2018-02" db="EMBL/GenBank/DDBJ databases">
        <title>Rhizophora mucronata_Transcriptome.</title>
        <authorList>
            <person name="Meera S.P."/>
            <person name="Sreeshan A."/>
            <person name="Augustine A."/>
        </authorList>
    </citation>
    <scope>NUCLEOTIDE SEQUENCE</scope>
    <source>
        <tissue evidence="1">Leaf</tissue>
    </source>
</reference>
<sequence>MLGNLVIPLKVELPPKLFLDFFIRFVLVTMCVIKPLLTYQSDVYF</sequence>